<dbReference type="Proteomes" id="UP000366872">
    <property type="component" value="Unassembled WGS sequence"/>
</dbReference>
<sequence>MKQLTKYNKALQSIPLPGGGGCHPALLGVANHGVMAELTDERMFTDIRNSIPDGDRPVPDNEIDAAIRRARQDLTGITSTGGRPAVPHKPRPVIKSAYLPHLLKQGKGISEQDLRAVSPVQLLEVPQYDAHFILQVLFNPEDILFLGGRYDTGLRPAKDWIDYIHGHGTSGLPHIIPNPLTGNLGEKKGGGLSFRCDAAVKAFRYTVVEFDNLSREDQLAFWAVVPLPVAALIDSGGKSIHGWIRTDGITDSKVWTEKIETELYARRLIPMGVDPNCKNESRLSRLPGHCREETGRWQTLLYLNPHPVRGAIIGGKQHSHSAHRQNLTGQPRHEQ</sequence>
<accession>A0A6C2TXS6</accession>
<name>A0A6C2TXS6_PONDE</name>
<feature type="region of interest" description="Disordered" evidence="1">
    <location>
        <begin position="312"/>
        <end position="335"/>
    </location>
</feature>
<reference evidence="2 3" key="1">
    <citation type="submission" date="2019-04" db="EMBL/GenBank/DDBJ databases">
        <authorList>
            <person name="Van Vliet M D."/>
        </authorList>
    </citation>
    <scope>NUCLEOTIDE SEQUENCE [LARGE SCALE GENOMIC DNA]</scope>
    <source>
        <strain evidence="2 3">F1</strain>
    </source>
</reference>
<evidence type="ECO:0000313" key="2">
    <source>
        <dbReference type="EMBL" id="VGO12412.1"/>
    </source>
</evidence>
<dbReference type="EMBL" id="CAAHFG010000001">
    <property type="protein sequence ID" value="VGO12412.1"/>
    <property type="molecule type" value="Genomic_DNA"/>
</dbReference>
<dbReference type="PROSITE" id="PS51257">
    <property type="entry name" value="PROKAR_LIPOPROTEIN"/>
    <property type="match status" value="1"/>
</dbReference>
<protein>
    <submittedName>
        <fullName evidence="2">Uncharacterized protein</fullName>
    </submittedName>
</protein>
<dbReference type="RefSeq" id="WP_168441972.1">
    <property type="nucleotide sequence ID" value="NZ_CAAHFG010000001.1"/>
</dbReference>
<evidence type="ECO:0000256" key="1">
    <source>
        <dbReference type="SAM" id="MobiDB-lite"/>
    </source>
</evidence>
<keyword evidence="3" id="KW-1185">Reference proteome</keyword>
<proteinExistence type="predicted"/>
<gene>
    <name evidence="2" type="ORF">PDESU_00964</name>
</gene>
<organism evidence="2 3">
    <name type="scientific">Pontiella desulfatans</name>
    <dbReference type="NCBI Taxonomy" id="2750659"/>
    <lineage>
        <taxon>Bacteria</taxon>
        <taxon>Pseudomonadati</taxon>
        <taxon>Kiritimatiellota</taxon>
        <taxon>Kiritimatiellia</taxon>
        <taxon>Kiritimatiellales</taxon>
        <taxon>Pontiellaceae</taxon>
        <taxon>Pontiella</taxon>
    </lineage>
</organism>
<evidence type="ECO:0000313" key="3">
    <source>
        <dbReference type="Proteomes" id="UP000366872"/>
    </source>
</evidence>
<dbReference type="AlphaFoldDB" id="A0A6C2TXS6"/>